<reference evidence="7 8" key="1">
    <citation type="submission" date="2016-07" db="EMBL/GenBank/DDBJ databases">
        <title>Pervasive Adenine N6-methylation of Active Genes in Fungi.</title>
        <authorList>
            <consortium name="DOE Joint Genome Institute"/>
            <person name="Mondo S.J."/>
            <person name="Dannebaum R.O."/>
            <person name="Kuo R.C."/>
            <person name="Labutti K."/>
            <person name="Haridas S."/>
            <person name="Kuo A."/>
            <person name="Salamov A."/>
            <person name="Ahrendt S.R."/>
            <person name="Lipzen A."/>
            <person name="Sullivan W."/>
            <person name="Andreopoulos W.B."/>
            <person name="Clum A."/>
            <person name="Lindquist E."/>
            <person name="Daum C."/>
            <person name="Ramamoorthy G.K."/>
            <person name="Gryganskyi A."/>
            <person name="Culley D."/>
            <person name="Magnuson J.K."/>
            <person name="James T.Y."/>
            <person name="O'Malley M.A."/>
            <person name="Stajich J.E."/>
            <person name="Spatafora J.W."/>
            <person name="Visel A."/>
            <person name="Grigoriev I.V."/>
        </authorList>
    </citation>
    <scope>NUCLEOTIDE SEQUENCE [LARGE SCALE GENOMIC DNA]</scope>
    <source>
        <strain evidence="7 8">CBS 931.73</strain>
    </source>
</reference>
<dbReference type="PANTHER" id="PTHR47338:SF5">
    <property type="entry name" value="ZN(II)2CYS6 TRANSCRIPTION FACTOR (EUROFUNG)"/>
    <property type="match status" value="1"/>
</dbReference>
<dbReference type="GO" id="GO:0005634">
    <property type="term" value="C:nucleus"/>
    <property type="evidence" value="ECO:0007669"/>
    <property type="project" value="UniProtKB-SubCell"/>
</dbReference>
<dbReference type="PROSITE" id="PS50048">
    <property type="entry name" value="ZN2_CY6_FUNGAL_2"/>
    <property type="match status" value="1"/>
</dbReference>
<dbReference type="InParanoid" id="A0A1Y1Z2J7"/>
<dbReference type="AlphaFoldDB" id="A0A1Y1Z2J7"/>
<comment type="subcellular location">
    <subcellularLocation>
        <location evidence="1">Nucleus</location>
    </subcellularLocation>
</comment>
<dbReference type="SMART" id="SM00066">
    <property type="entry name" value="GAL4"/>
    <property type="match status" value="1"/>
</dbReference>
<dbReference type="PROSITE" id="PS00463">
    <property type="entry name" value="ZN2_CY6_FUNGAL_1"/>
    <property type="match status" value="1"/>
</dbReference>
<keyword evidence="8" id="KW-1185">Reference proteome</keyword>
<dbReference type="GO" id="GO:0003677">
    <property type="term" value="F:DNA binding"/>
    <property type="evidence" value="ECO:0007669"/>
    <property type="project" value="InterPro"/>
</dbReference>
<keyword evidence="5" id="KW-0539">Nucleus</keyword>
<sequence>MNNFTRKRRRLTQACDCCRRMKVRCDTDQPACTTCRRLNVACTFLTGNKKRGPRQRLNLFDETPNGGLEKIVNFDQPNHSASSYFGGNSSGLSMPTQFCPSSVTLNALAVTEFTQIQIP</sequence>
<evidence type="ECO:0000259" key="6">
    <source>
        <dbReference type="PROSITE" id="PS50048"/>
    </source>
</evidence>
<dbReference type="InterPro" id="IPR020448">
    <property type="entry name" value="Maltose_ferment_reg_DNA-bd"/>
</dbReference>
<protein>
    <recommendedName>
        <fullName evidence="6">Zn(2)-C6 fungal-type domain-containing protein</fullName>
    </recommendedName>
</protein>
<dbReference type="InterPro" id="IPR001138">
    <property type="entry name" value="Zn2Cys6_DnaBD"/>
</dbReference>
<name>A0A1Y1Z2J7_9FUNG</name>
<dbReference type="SUPFAM" id="SSF57701">
    <property type="entry name" value="Zn2/Cys6 DNA-binding domain"/>
    <property type="match status" value="1"/>
</dbReference>
<keyword evidence="4" id="KW-0804">Transcription</keyword>
<organism evidence="7 8">
    <name type="scientific">Basidiobolus meristosporus CBS 931.73</name>
    <dbReference type="NCBI Taxonomy" id="1314790"/>
    <lineage>
        <taxon>Eukaryota</taxon>
        <taxon>Fungi</taxon>
        <taxon>Fungi incertae sedis</taxon>
        <taxon>Zoopagomycota</taxon>
        <taxon>Entomophthoromycotina</taxon>
        <taxon>Basidiobolomycetes</taxon>
        <taxon>Basidiobolales</taxon>
        <taxon>Basidiobolaceae</taxon>
        <taxon>Basidiobolus</taxon>
    </lineage>
</organism>
<dbReference type="Pfam" id="PF00172">
    <property type="entry name" value="Zn_clus"/>
    <property type="match status" value="1"/>
</dbReference>
<proteinExistence type="predicted"/>
<comment type="caution">
    <text evidence="7">The sequence shown here is derived from an EMBL/GenBank/DDBJ whole genome shotgun (WGS) entry which is preliminary data.</text>
</comment>
<dbReference type="GO" id="GO:0000981">
    <property type="term" value="F:DNA-binding transcription factor activity, RNA polymerase II-specific"/>
    <property type="evidence" value="ECO:0007669"/>
    <property type="project" value="InterPro"/>
</dbReference>
<dbReference type="CDD" id="cd00067">
    <property type="entry name" value="GAL4"/>
    <property type="match status" value="1"/>
</dbReference>
<gene>
    <name evidence="7" type="ORF">K493DRAFT_205679</name>
</gene>
<evidence type="ECO:0000313" key="7">
    <source>
        <dbReference type="EMBL" id="ORY04512.1"/>
    </source>
</evidence>
<dbReference type="GO" id="GO:0008270">
    <property type="term" value="F:zinc ion binding"/>
    <property type="evidence" value="ECO:0007669"/>
    <property type="project" value="InterPro"/>
</dbReference>
<dbReference type="EMBL" id="MCFE01000034">
    <property type="protein sequence ID" value="ORY04512.1"/>
    <property type="molecule type" value="Genomic_DNA"/>
</dbReference>
<evidence type="ECO:0000313" key="8">
    <source>
        <dbReference type="Proteomes" id="UP000193498"/>
    </source>
</evidence>
<evidence type="ECO:0000256" key="4">
    <source>
        <dbReference type="ARBA" id="ARBA00023163"/>
    </source>
</evidence>
<dbReference type="PANTHER" id="PTHR47338">
    <property type="entry name" value="ZN(II)2CYS6 TRANSCRIPTION FACTOR (EUROFUNG)-RELATED"/>
    <property type="match status" value="1"/>
</dbReference>
<keyword evidence="2" id="KW-0479">Metal-binding</keyword>
<accession>A0A1Y1Z2J7</accession>
<evidence type="ECO:0000256" key="3">
    <source>
        <dbReference type="ARBA" id="ARBA00023015"/>
    </source>
</evidence>
<dbReference type="PRINTS" id="PR00755">
    <property type="entry name" value="AFLATOXINBRP"/>
</dbReference>
<evidence type="ECO:0000256" key="2">
    <source>
        <dbReference type="ARBA" id="ARBA00022723"/>
    </source>
</evidence>
<dbReference type="Gene3D" id="4.10.240.10">
    <property type="entry name" value="Zn(2)-C6 fungal-type DNA-binding domain"/>
    <property type="match status" value="1"/>
</dbReference>
<evidence type="ECO:0000256" key="1">
    <source>
        <dbReference type="ARBA" id="ARBA00004123"/>
    </source>
</evidence>
<evidence type="ECO:0000256" key="5">
    <source>
        <dbReference type="ARBA" id="ARBA00023242"/>
    </source>
</evidence>
<feature type="domain" description="Zn(2)-C6 fungal-type" evidence="6">
    <location>
        <begin position="14"/>
        <end position="44"/>
    </location>
</feature>
<dbReference type="InterPro" id="IPR050815">
    <property type="entry name" value="TF_fung"/>
</dbReference>
<keyword evidence="3" id="KW-0805">Transcription regulation</keyword>
<dbReference type="PRINTS" id="PR00054">
    <property type="entry name" value="FUNGALZNCYS"/>
</dbReference>
<dbReference type="Proteomes" id="UP000193498">
    <property type="component" value="Unassembled WGS sequence"/>
</dbReference>
<dbReference type="OrthoDB" id="10261408at2759"/>
<dbReference type="InterPro" id="IPR036864">
    <property type="entry name" value="Zn2-C6_fun-type_DNA-bd_sf"/>
</dbReference>